<dbReference type="EMBL" id="DS268185">
    <property type="protein sequence ID" value="KMU80211.1"/>
    <property type="molecule type" value="Genomic_DNA"/>
</dbReference>
<sequence length="177" mass="19556">MFLQVDATSSEKLDVLISVGFWKWCTRSDVGSTAVNLESAHSSHDNDGIWDKAGRAAFDVEETLATHGEVESSFSDNKASLSFMVFIRLGTRQFERELVRYNGISPDTDVGEWTGVDKDRCALQTLHEVWFDCILHQGCQCASNSNVITSNRISILGGRNHHSPKTLSHIAKVVAKG</sequence>
<organism evidence="1 2">
    <name type="scientific">Coccidioides immitis RMSCC 3703</name>
    <dbReference type="NCBI Taxonomy" id="454286"/>
    <lineage>
        <taxon>Eukaryota</taxon>
        <taxon>Fungi</taxon>
        <taxon>Dikarya</taxon>
        <taxon>Ascomycota</taxon>
        <taxon>Pezizomycotina</taxon>
        <taxon>Eurotiomycetes</taxon>
        <taxon>Eurotiomycetidae</taxon>
        <taxon>Onygenales</taxon>
        <taxon>Onygenaceae</taxon>
        <taxon>Coccidioides</taxon>
    </lineage>
</organism>
<evidence type="ECO:0000313" key="1">
    <source>
        <dbReference type="EMBL" id="KMU80211.1"/>
    </source>
</evidence>
<gene>
    <name evidence="1" type="ORF">CISG_08317</name>
</gene>
<reference evidence="2" key="1">
    <citation type="journal article" date="2010" name="Genome Res.">
        <title>Population genomic sequencing of Coccidioides fungi reveals recent hybridization and transposon control.</title>
        <authorList>
            <person name="Neafsey D.E."/>
            <person name="Barker B.M."/>
            <person name="Sharpton T.J."/>
            <person name="Stajich J.E."/>
            <person name="Park D.J."/>
            <person name="Whiston E."/>
            <person name="Hung C.-Y."/>
            <person name="McMahan C."/>
            <person name="White J."/>
            <person name="Sykes S."/>
            <person name="Heiman D."/>
            <person name="Young S."/>
            <person name="Zeng Q."/>
            <person name="Abouelleil A."/>
            <person name="Aftuck L."/>
            <person name="Bessette D."/>
            <person name="Brown A."/>
            <person name="FitzGerald M."/>
            <person name="Lui A."/>
            <person name="Macdonald J.P."/>
            <person name="Priest M."/>
            <person name="Orbach M.J."/>
            <person name="Galgiani J.N."/>
            <person name="Kirkland T.N."/>
            <person name="Cole G.T."/>
            <person name="Birren B.W."/>
            <person name="Henn M.R."/>
            <person name="Taylor J.W."/>
            <person name="Rounsley S.D."/>
        </authorList>
    </citation>
    <scope>NUCLEOTIDE SEQUENCE [LARGE SCALE GENOMIC DNA]</scope>
    <source>
        <strain evidence="2">RMSCC 3703</strain>
    </source>
</reference>
<accession>A0A0J8R5X0</accession>
<name>A0A0J8R5X0_COCIT</name>
<protein>
    <submittedName>
        <fullName evidence="1">Uncharacterized protein</fullName>
    </submittedName>
</protein>
<dbReference type="Proteomes" id="UP000054559">
    <property type="component" value="Unassembled WGS sequence"/>
</dbReference>
<dbReference type="AlphaFoldDB" id="A0A0J8R5X0"/>
<proteinExistence type="predicted"/>
<evidence type="ECO:0000313" key="2">
    <source>
        <dbReference type="Proteomes" id="UP000054559"/>
    </source>
</evidence>